<accession>A0A1E1JV37</accession>
<dbReference type="EMBL" id="FJUX01000003">
    <property type="protein sequence ID" value="CZS89592.1"/>
    <property type="molecule type" value="Genomic_DNA"/>
</dbReference>
<keyword evidence="2" id="KW-1185">Reference proteome</keyword>
<gene>
    <name evidence="1" type="ORF">RAG0_00928</name>
</gene>
<dbReference type="Proteomes" id="UP000178912">
    <property type="component" value="Unassembled WGS sequence"/>
</dbReference>
<protein>
    <submittedName>
        <fullName evidence="1">Uncharacterized protein</fullName>
    </submittedName>
</protein>
<name>A0A1E1JV37_9HELO</name>
<evidence type="ECO:0000313" key="2">
    <source>
        <dbReference type="Proteomes" id="UP000178912"/>
    </source>
</evidence>
<proteinExistence type="predicted"/>
<dbReference type="OrthoDB" id="3172332at2759"/>
<evidence type="ECO:0000313" key="1">
    <source>
        <dbReference type="EMBL" id="CZS89592.1"/>
    </source>
</evidence>
<sequence>MRRTYHFMGYALAARSALLTFSEDMEYARDGASPKDGSTVLQHAPEELQVEQEIYAAEDRRRALEFQPMLGVALRNIDHVESIRFLLLKIQSLTMTIRLAGHLSTTGLI</sequence>
<organism evidence="1 2">
    <name type="scientific">Rhynchosporium agropyri</name>
    <dbReference type="NCBI Taxonomy" id="914238"/>
    <lineage>
        <taxon>Eukaryota</taxon>
        <taxon>Fungi</taxon>
        <taxon>Dikarya</taxon>
        <taxon>Ascomycota</taxon>
        <taxon>Pezizomycotina</taxon>
        <taxon>Leotiomycetes</taxon>
        <taxon>Helotiales</taxon>
        <taxon>Ploettnerulaceae</taxon>
        <taxon>Rhynchosporium</taxon>
    </lineage>
</organism>
<dbReference type="AlphaFoldDB" id="A0A1E1JV37"/>
<reference evidence="2" key="1">
    <citation type="submission" date="2016-03" db="EMBL/GenBank/DDBJ databases">
        <authorList>
            <person name="Guldener U."/>
        </authorList>
    </citation>
    <scope>NUCLEOTIDE SEQUENCE [LARGE SCALE GENOMIC DNA]</scope>
    <source>
        <strain evidence="2">04CH-RAC-A.6.1</strain>
    </source>
</reference>